<protein>
    <submittedName>
        <fullName evidence="9">Fur family transcriptional regulator</fullName>
    </submittedName>
</protein>
<dbReference type="SUPFAM" id="SSF46785">
    <property type="entry name" value="Winged helix' DNA-binding domain"/>
    <property type="match status" value="1"/>
</dbReference>
<dbReference type="EMBL" id="NEXX01000001">
    <property type="protein sequence ID" value="OUY09150.1"/>
    <property type="molecule type" value="Genomic_DNA"/>
</dbReference>
<evidence type="ECO:0000256" key="5">
    <source>
        <dbReference type="ARBA" id="ARBA00023125"/>
    </source>
</evidence>
<dbReference type="GO" id="GO:1900376">
    <property type="term" value="P:regulation of secondary metabolite biosynthetic process"/>
    <property type="evidence" value="ECO:0007669"/>
    <property type="project" value="TreeGrafter"/>
</dbReference>
<evidence type="ECO:0000313" key="10">
    <source>
        <dbReference type="Proteomes" id="UP000196536"/>
    </source>
</evidence>
<feature type="region of interest" description="Disordered" evidence="8">
    <location>
        <begin position="1"/>
        <end position="25"/>
    </location>
</feature>
<evidence type="ECO:0000313" key="9">
    <source>
        <dbReference type="EMBL" id="OUY09150.1"/>
    </source>
</evidence>
<dbReference type="Proteomes" id="UP000196536">
    <property type="component" value="Unassembled WGS sequence"/>
</dbReference>
<dbReference type="OrthoDB" id="9801127at2"/>
<keyword evidence="3 7" id="KW-0862">Zinc</keyword>
<dbReference type="Gene3D" id="1.10.10.10">
    <property type="entry name" value="Winged helix-like DNA-binding domain superfamily/Winged helix DNA-binding domain"/>
    <property type="match status" value="1"/>
</dbReference>
<dbReference type="InterPro" id="IPR002481">
    <property type="entry name" value="FUR"/>
</dbReference>
<feature type="binding site" evidence="7">
    <location>
        <position position="167"/>
    </location>
    <ligand>
        <name>Zn(2+)</name>
        <dbReference type="ChEBI" id="CHEBI:29105"/>
    </ligand>
</feature>
<feature type="binding site" evidence="7">
    <location>
        <position position="127"/>
    </location>
    <ligand>
        <name>Zn(2+)</name>
        <dbReference type="ChEBI" id="CHEBI:29105"/>
    </ligand>
</feature>
<dbReference type="GO" id="GO:0000976">
    <property type="term" value="F:transcription cis-regulatory region binding"/>
    <property type="evidence" value="ECO:0007669"/>
    <property type="project" value="TreeGrafter"/>
</dbReference>
<feature type="binding site" evidence="7">
    <location>
        <position position="164"/>
    </location>
    <ligand>
        <name>Zn(2+)</name>
        <dbReference type="ChEBI" id="CHEBI:29105"/>
    </ligand>
</feature>
<dbReference type="GO" id="GO:0003700">
    <property type="term" value="F:DNA-binding transcription factor activity"/>
    <property type="evidence" value="ECO:0007669"/>
    <property type="project" value="InterPro"/>
</dbReference>
<dbReference type="AlphaFoldDB" id="A0A1Z9Z3X7"/>
<dbReference type="GO" id="GO:0005829">
    <property type="term" value="C:cytosol"/>
    <property type="evidence" value="ECO:0007669"/>
    <property type="project" value="TreeGrafter"/>
</dbReference>
<comment type="cofactor">
    <cofactor evidence="7">
        <name>Zn(2+)</name>
        <dbReference type="ChEBI" id="CHEBI:29105"/>
    </cofactor>
    <text evidence="7">Binds 1 zinc ion per subunit.</text>
</comment>
<keyword evidence="4" id="KW-0805">Transcription regulation</keyword>
<dbReference type="PANTHER" id="PTHR33202:SF6">
    <property type="entry name" value="ZINC UPTAKE REGULATION PROTEIN"/>
    <property type="match status" value="1"/>
</dbReference>
<accession>A0A1Z9Z3X7</accession>
<dbReference type="Pfam" id="PF01475">
    <property type="entry name" value="FUR"/>
    <property type="match status" value="1"/>
</dbReference>
<dbReference type="PANTHER" id="PTHR33202">
    <property type="entry name" value="ZINC UPTAKE REGULATION PROTEIN"/>
    <property type="match status" value="1"/>
</dbReference>
<reference evidence="9 10" key="1">
    <citation type="submission" date="2017-05" db="EMBL/GenBank/DDBJ databases">
        <title>Acinetobacter populi ANC 5415 (= PBJ7), whole genome shotgun sequencing project.</title>
        <authorList>
            <person name="Nemec A."/>
            <person name="Radolfova-Krizova L."/>
        </authorList>
    </citation>
    <scope>NUCLEOTIDE SEQUENCE [LARGE SCALE GENOMIC DNA]</scope>
    <source>
        <strain evidence="9 10">PBJ7</strain>
    </source>
</reference>
<organism evidence="9 10">
    <name type="scientific">Acinetobacter populi</name>
    <dbReference type="NCBI Taxonomy" id="1582270"/>
    <lineage>
        <taxon>Bacteria</taxon>
        <taxon>Pseudomonadati</taxon>
        <taxon>Pseudomonadota</taxon>
        <taxon>Gammaproteobacteria</taxon>
        <taxon>Moraxellales</taxon>
        <taxon>Moraxellaceae</taxon>
        <taxon>Acinetobacter</taxon>
    </lineage>
</organism>
<proteinExistence type="inferred from homology"/>
<evidence type="ECO:0000256" key="2">
    <source>
        <dbReference type="ARBA" id="ARBA00022491"/>
    </source>
</evidence>
<dbReference type="InterPro" id="IPR043135">
    <property type="entry name" value="Fur_C"/>
</dbReference>
<comment type="caution">
    <text evidence="9">The sequence shown here is derived from an EMBL/GenBank/DDBJ whole genome shotgun (WGS) entry which is preliminary data.</text>
</comment>
<keyword evidence="5" id="KW-0238">DNA-binding</keyword>
<sequence>MTLCSHTQHDGNTHDDSLHGVHDHGSISDRLQEAEQICALEGARLTPLRKEVLGLILAANAPIGAYDLLAKLKGKSERPAAPPTVYRTLDFLLEQGLVHRLTSINAFIPCCHPREGHQAAFLICQKCHTVKETSANNLFDELAQIATQGKFKAKHSIIEISGICQKCQ</sequence>
<evidence type="ECO:0000256" key="3">
    <source>
        <dbReference type="ARBA" id="ARBA00022833"/>
    </source>
</evidence>
<keyword evidence="10" id="KW-1185">Reference proteome</keyword>
<feature type="binding site" evidence="7">
    <location>
        <position position="124"/>
    </location>
    <ligand>
        <name>Zn(2+)</name>
        <dbReference type="ChEBI" id="CHEBI:29105"/>
    </ligand>
</feature>
<evidence type="ECO:0000256" key="4">
    <source>
        <dbReference type="ARBA" id="ARBA00023015"/>
    </source>
</evidence>
<evidence type="ECO:0000256" key="1">
    <source>
        <dbReference type="ARBA" id="ARBA00007957"/>
    </source>
</evidence>
<comment type="similarity">
    <text evidence="1">Belongs to the Fur family.</text>
</comment>
<evidence type="ECO:0000256" key="6">
    <source>
        <dbReference type="ARBA" id="ARBA00023163"/>
    </source>
</evidence>
<dbReference type="GO" id="GO:0045892">
    <property type="term" value="P:negative regulation of DNA-templated transcription"/>
    <property type="evidence" value="ECO:0007669"/>
    <property type="project" value="TreeGrafter"/>
</dbReference>
<dbReference type="Gene3D" id="3.30.1490.190">
    <property type="match status" value="1"/>
</dbReference>
<keyword evidence="2" id="KW-0678">Repressor</keyword>
<gene>
    <name evidence="9" type="ORF">CAP51_06030</name>
</gene>
<feature type="compositionally biased region" description="Basic and acidic residues" evidence="8">
    <location>
        <begin position="7"/>
        <end position="25"/>
    </location>
</feature>
<evidence type="ECO:0000256" key="7">
    <source>
        <dbReference type="PIRSR" id="PIRSR602481-1"/>
    </source>
</evidence>
<dbReference type="InterPro" id="IPR036388">
    <property type="entry name" value="WH-like_DNA-bd_sf"/>
</dbReference>
<dbReference type="InterPro" id="IPR036390">
    <property type="entry name" value="WH_DNA-bd_sf"/>
</dbReference>
<dbReference type="RefSeq" id="WP_087619806.1">
    <property type="nucleotide sequence ID" value="NZ_JAKVJF010000015.1"/>
</dbReference>
<keyword evidence="6" id="KW-0804">Transcription</keyword>
<dbReference type="GO" id="GO:0008270">
    <property type="term" value="F:zinc ion binding"/>
    <property type="evidence" value="ECO:0007669"/>
    <property type="project" value="TreeGrafter"/>
</dbReference>
<evidence type="ECO:0000256" key="8">
    <source>
        <dbReference type="SAM" id="MobiDB-lite"/>
    </source>
</evidence>
<name>A0A1Z9Z3X7_9GAMM</name>
<keyword evidence="7" id="KW-0479">Metal-binding</keyword>